<evidence type="ECO:0000256" key="1">
    <source>
        <dbReference type="SAM" id="MobiDB-lite"/>
    </source>
</evidence>
<feature type="region of interest" description="Disordered" evidence="1">
    <location>
        <begin position="41"/>
        <end position="68"/>
    </location>
</feature>
<gene>
    <name evidence="2" type="ORF">IF129_16800</name>
</gene>
<proteinExistence type="predicted"/>
<organism evidence="2 3">
    <name type="scientific">Streptomyces chumphonensis</name>
    <dbReference type="NCBI Taxonomy" id="1214925"/>
    <lineage>
        <taxon>Bacteria</taxon>
        <taxon>Bacillati</taxon>
        <taxon>Actinomycetota</taxon>
        <taxon>Actinomycetes</taxon>
        <taxon>Kitasatosporales</taxon>
        <taxon>Streptomycetaceae</taxon>
        <taxon>Streptomyces</taxon>
    </lineage>
</organism>
<evidence type="ECO:0000313" key="3">
    <source>
        <dbReference type="Proteomes" id="UP000632289"/>
    </source>
</evidence>
<evidence type="ECO:0000313" key="2">
    <source>
        <dbReference type="EMBL" id="MBD3933202.1"/>
    </source>
</evidence>
<dbReference type="RefSeq" id="WP_191210489.1">
    <property type="nucleotide sequence ID" value="NZ_BAABKL010000003.1"/>
</dbReference>
<comment type="caution">
    <text evidence="2">The sequence shown here is derived from an EMBL/GenBank/DDBJ whole genome shotgun (WGS) entry which is preliminary data.</text>
</comment>
<protein>
    <submittedName>
        <fullName evidence="2">DUF2191 domain-containing protein</fullName>
    </submittedName>
</protein>
<reference evidence="2" key="1">
    <citation type="submission" date="2020-09" db="EMBL/GenBank/DDBJ databases">
        <title>Secondary metabolite and genome analysis of marine Streptomyces chumphonensis KK1-2T.</title>
        <authorList>
            <person name="Phongsopitanun W."/>
            <person name="Kanchanasin P."/>
            <person name="Pittayakhajonwut P."/>
            <person name="Suwanborirux K."/>
            <person name="Tanasupawat S."/>
        </authorList>
    </citation>
    <scope>NUCLEOTIDE SEQUENCE</scope>
    <source>
        <strain evidence="2">KK1-2</strain>
    </source>
</reference>
<accession>A0A927F2J8</accession>
<sequence length="68" mass="7635">MAKVDVSLDAELVIEAMLLSGTRNPQDAVEVVVRDYVQRGHRTEARTGNTDEELRHLELRRTETDTAG</sequence>
<dbReference type="AlphaFoldDB" id="A0A927F2J8"/>
<feature type="compositionally biased region" description="Basic and acidic residues" evidence="1">
    <location>
        <begin position="52"/>
        <end position="68"/>
    </location>
</feature>
<name>A0A927F2J8_9ACTN</name>
<dbReference type="EMBL" id="JACXYU010000008">
    <property type="protein sequence ID" value="MBD3933202.1"/>
    <property type="molecule type" value="Genomic_DNA"/>
</dbReference>
<keyword evidence="3" id="KW-1185">Reference proteome</keyword>
<dbReference type="Proteomes" id="UP000632289">
    <property type="component" value="Unassembled WGS sequence"/>
</dbReference>